<accession>A0AAD8E3Z4</accession>
<gene>
    <name evidence="1" type="ORF">L9F63_007096</name>
</gene>
<evidence type="ECO:0000313" key="2">
    <source>
        <dbReference type="Proteomes" id="UP001233999"/>
    </source>
</evidence>
<organism evidence="1 2">
    <name type="scientific">Diploptera punctata</name>
    <name type="common">Pacific beetle cockroach</name>
    <dbReference type="NCBI Taxonomy" id="6984"/>
    <lineage>
        <taxon>Eukaryota</taxon>
        <taxon>Metazoa</taxon>
        <taxon>Ecdysozoa</taxon>
        <taxon>Arthropoda</taxon>
        <taxon>Hexapoda</taxon>
        <taxon>Insecta</taxon>
        <taxon>Pterygota</taxon>
        <taxon>Neoptera</taxon>
        <taxon>Polyneoptera</taxon>
        <taxon>Dictyoptera</taxon>
        <taxon>Blattodea</taxon>
        <taxon>Blaberoidea</taxon>
        <taxon>Blaberidae</taxon>
        <taxon>Diplopterinae</taxon>
        <taxon>Diploptera</taxon>
    </lineage>
</organism>
<comment type="caution">
    <text evidence="1">The sequence shown here is derived from an EMBL/GenBank/DDBJ whole genome shotgun (WGS) entry which is preliminary data.</text>
</comment>
<proteinExistence type="predicted"/>
<dbReference type="GO" id="GO:0003676">
    <property type="term" value="F:nucleic acid binding"/>
    <property type="evidence" value="ECO:0007669"/>
    <property type="project" value="InterPro"/>
</dbReference>
<protein>
    <submittedName>
        <fullName evidence="1">Uncharacterized protein</fullName>
    </submittedName>
</protein>
<dbReference type="Proteomes" id="UP001233999">
    <property type="component" value="Unassembled WGS sequence"/>
</dbReference>
<dbReference type="AlphaFoldDB" id="A0AAD8E3Z4"/>
<dbReference type="InterPro" id="IPR052709">
    <property type="entry name" value="Transposase-MT_Hybrid"/>
</dbReference>
<dbReference type="InterPro" id="IPR036397">
    <property type="entry name" value="RNaseH_sf"/>
</dbReference>
<feature type="non-terminal residue" evidence="1">
    <location>
        <position position="1"/>
    </location>
</feature>
<dbReference type="PANTHER" id="PTHR46060:SF1">
    <property type="entry name" value="MARINER MOS1 TRANSPOSASE-LIKE PROTEIN"/>
    <property type="match status" value="1"/>
</dbReference>
<dbReference type="Gene3D" id="3.30.420.10">
    <property type="entry name" value="Ribonuclease H-like superfamily/Ribonuclease H"/>
    <property type="match status" value="1"/>
</dbReference>
<reference evidence="1" key="2">
    <citation type="submission" date="2023-05" db="EMBL/GenBank/DDBJ databases">
        <authorList>
            <person name="Fouks B."/>
        </authorList>
    </citation>
    <scope>NUCLEOTIDE SEQUENCE</scope>
    <source>
        <strain evidence="1">Stay&amp;Tobe</strain>
        <tissue evidence="1">Testes</tissue>
    </source>
</reference>
<sequence>EFRISIKRRMARMLQSSTWHKPSEIHRNMRGVYGDDCMDRSNVFRKVSARWVPKNLTDDHKGQRMMASLDHLTRYTAQGHDFLEGIVTGDESWAYHYTPETKQASAGILKLVTRWEKCVEKKVSSLKKPYKPRSVLTEETIDDICYRLEHLGAFCNKYSTLTVFISTPSGQDSLENEPHQRRQRTSITADNIRAVRDLIEEDRRVTISEIASYVGISFGSVQAVISDELKFRKLSARWMSPSVEEFMRNWLTTRHPSFFKDGIKKLPTRWQ</sequence>
<reference evidence="1" key="1">
    <citation type="journal article" date="2023" name="IScience">
        <title>Live-bearing cockroach genome reveals convergent evolutionary mechanisms linked to viviparity in insects and beyond.</title>
        <authorList>
            <person name="Fouks B."/>
            <person name="Harrison M.C."/>
            <person name="Mikhailova A.A."/>
            <person name="Marchal E."/>
            <person name="English S."/>
            <person name="Carruthers M."/>
            <person name="Jennings E.C."/>
            <person name="Chiamaka E.L."/>
            <person name="Frigard R.A."/>
            <person name="Pippel M."/>
            <person name="Attardo G.M."/>
            <person name="Benoit J.B."/>
            <person name="Bornberg-Bauer E."/>
            <person name="Tobe S.S."/>
        </authorList>
    </citation>
    <scope>NUCLEOTIDE SEQUENCE</scope>
    <source>
        <strain evidence="1">Stay&amp;Tobe</strain>
    </source>
</reference>
<dbReference type="PANTHER" id="PTHR46060">
    <property type="entry name" value="MARINER MOS1 TRANSPOSASE-LIKE PROTEIN"/>
    <property type="match status" value="1"/>
</dbReference>
<dbReference type="EMBL" id="JASPKZ010009810">
    <property type="protein sequence ID" value="KAJ9575996.1"/>
    <property type="molecule type" value="Genomic_DNA"/>
</dbReference>
<feature type="non-terminal residue" evidence="1">
    <location>
        <position position="271"/>
    </location>
</feature>
<evidence type="ECO:0000313" key="1">
    <source>
        <dbReference type="EMBL" id="KAJ9575996.1"/>
    </source>
</evidence>
<name>A0AAD8E3Z4_DIPPU</name>
<keyword evidence="2" id="KW-1185">Reference proteome</keyword>